<dbReference type="Proteomes" id="UP001317705">
    <property type="component" value="Chromosome"/>
</dbReference>
<keyword evidence="9" id="KW-1185">Reference proteome</keyword>
<evidence type="ECO:0000256" key="1">
    <source>
        <dbReference type="ARBA" id="ARBA00004651"/>
    </source>
</evidence>
<proteinExistence type="predicted"/>
<evidence type="ECO:0000256" key="2">
    <source>
        <dbReference type="ARBA" id="ARBA00022475"/>
    </source>
</evidence>
<accession>A0ABM8EMP6</accession>
<dbReference type="Pfam" id="PF17200">
    <property type="entry name" value="sCache_2"/>
    <property type="match status" value="1"/>
</dbReference>
<evidence type="ECO:0000256" key="6">
    <source>
        <dbReference type="SAM" id="SignalP"/>
    </source>
</evidence>
<feature type="domain" description="Single Cache" evidence="7">
    <location>
        <begin position="17"/>
        <end position="106"/>
    </location>
</feature>
<reference evidence="8 9" key="1">
    <citation type="submission" date="2022-12" db="EMBL/GenBank/DDBJ databases">
        <title>Polyphasic characterization of Geotalea uranireducens NIT-SL11 newly isolated from a complex of sewage sludge and microbially reduced graphene oxide.</title>
        <authorList>
            <person name="Xie L."/>
            <person name="Yoshida N."/>
            <person name="Meng L."/>
        </authorList>
    </citation>
    <scope>NUCLEOTIDE SEQUENCE [LARGE SCALE GENOMIC DNA]</scope>
    <source>
        <strain evidence="8 9">NIT-SL11</strain>
    </source>
</reference>
<dbReference type="InterPro" id="IPR033480">
    <property type="entry name" value="sCache_2"/>
</dbReference>
<protein>
    <recommendedName>
        <fullName evidence="7">Single Cache domain-containing protein</fullName>
    </recommendedName>
</protein>
<dbReference type="SMART" id="SM01049">
    <property type="entry name" value="Cache_2"/>
    <property type="match status" value="1"/>
</dbReference>
<feature type="chain" id="PRO_5045196517" description="Single Cache domain-containing protein" evidence="6">
    <location>
        <begin position="23"/>
        <end position="153"/>
    </location>
</feature>
<keyword evidence="3" id="KW-0812">Transmembrane</keyword>
<name>A0ABM8EMP6_9BACT</name>
<evidence type="ECO:0000256" key="5">
    <source>
        <dbReference type="ARBA" id="ARBA00023136"/>
    </source>
</evidence>
<keyword evidence="5" id="KW-0472">Membrane</keyword>
<evidence type="ECO:0000259" key="7">
    <source>
        <dbReference type="SMART" id="SM01049"/>
    </source>
</evidence>
<keyword evidence="2" id="KW-1003">Cell membrane</keyword>
<sequence length="153" mass="16650">MKRFVSIVVAGLLLMMTSAAMAASDGKGTKAEAKALVEKAIAYVKAHGKEKAFVEFSNPKGPFVKGDLYIFAVGFNGVFLAHGADPSLIGKNQLQSKNENVRLVTIGLIETAQKGGGWYNYKWPNPKTHVMQRKSSFIKKVDDSVFIGCGVYY</sequence>
<gene>
    <name evidence="8" type="ORF">GURASL_23990</name>
</gene>
<dbReference type="EMBL" id="AP027151">
    <property type="protein sequence ID" value="BDV43476.1"/>
    <property type="molecule type" value="Genomic_DNA"/>
</dbReference>
<feature type="signal peptide" evidence="6">
    <location>
        <begin position="1"/>
        <end position="22"/>
    </location>
</feature>
<evidence type="ECO:0000313" key="9">
    <source>
        <dbReference type="Proteomes" id="UP001317705"/>
    </source>
</evidence>
<organism evidence="8 9">
    <name type="scientific">Geotalea uraniireducens</name>
    <dbReference type="NCBI Taxonomy" id="351604"/>
    <lineage>
        <taxon>Bacteria</taxon>
        <taxon>Pseudomonadati</taxon>
        <taxon>Thermodesulfobacteriota</taxon>
        <taxon>Desulfuromonadia</taxon>
        <taxon>Geobacterales</taxon>
        <taxon>Geobacteraceae</taxon>
        <taxon>Geotalea</taxon>
    </lineage>
</organism>
<keyword evidence="6" id="KW-0732">Signal</keyword>
<dbReference type="Gene3D" id="3.30.450.20">
    <property type="entry name" value="PAS domain"/>
    <property type="match status" value="1"/>
</dbReference>
<dbReference type="RefSeq" id="WP_281999603.1">
    <property type="nucleotide sequence ID" value="NZ_AP027151.1"/>
</dbReference>
<evidence type="ECO:0000313" key="8">
    <source>
        <dbReference type="EMBL" id="BDV43476.1"/>
    </source>
</evidence>
<keyword evidence="4" id="KW-1133">Transmembrane helix</keyword>
<evidence type="ECO:0000256" key="3">
    <source>
        <dbReference type="ARBA" id="ARBA00022692"/>
    </source>
</evidence>
<evidence type="ECO:0000256" key="4">
    <source>
        <dbReference type="ARBA" id="ARBA00022989"/>
    </source>
</evidence>
<comment type="subcellular location">
    <subcellularLocation>
        <location evidence="1">Cell membrane</location>
        <topology evidence="1">Multi-pass membrane protein</topology>
    </subcellularLocation>
</comment>